<dbReference type="Proteomes" id="UP001299068">
    <property type="component" value="Unassembled WGS sequence"/>
</dbReference>
<organism evidence="1 2">
    <name type="scientific">Clostridium sardiniense</name>
    <name type="common">Clostridium absonum</name>
    <dbReference type="NCBI Taxonomy" id="29369"/>
    <lineage>
        <taxon>Bacteria</taxon>
        <taxon>Bacillati</taxon>
        <taxon>Bacillota</taxon>
        <taxon>Clostridia</taxon>
        <taxon>Eubacteriales</taxon>
        <taxon>Clostridiaceae</taxon>
        <taxon>Clostridium</taxon>
    </lineage>
</organism>
<sequence length="108" mass="12180">MKLSKKEKRIEEQDDLLARVYDLILNTQTLDDERSKLIEFKNAVESGKDFERQLMDLAEALRQLAVLKFKDKETLSAGVGKFYMDISTTGLLKKNLGIGLAALGFLGK</sequence>
<reference evidence="1 2" key="1">
    <citation type="journal article" date="2021" name="Cell Host Microbe">
        <title>in vivo commensal control of Clostridioides difficile virulence.</title>
        <authorList>
            <person name="Girinathan B.P."/>
            <person name="Dibenedetto N."/>
            <person name="Worley J.N."/>
            <person name="Peltier J."/>
            <person name="Arrieta-Ortiz M.L."/>
            <person name="Rupa Christinal Immanuel S."/>
            <person name="Lavin R."/>
            <person name="Delaney M.L."/>
            <person name="Cummins C."/>
            <person name="Hoffmann M."/>
            <person name="Luo Y."/>
            <person name="Gonzalez-Escalona N."/>
            <person name="Allard M."/>
            <person name="Onderdonk A.B."/>
            <person name="Gerber G.K."/>
            <person name="Sonenshein A.L."/>
            <person name="Baliga N."/>
            <person name="Dupuy B."/>
            <person name="Bry L."/>
        </authorList>
    </citation>
    <scope>NUCLEOTIDE SEQUENCE [LARGE SCALE GENOMIC DNA]</scope>
    <source>
        <strain evidence="1 2">DSM 599</strain>
    </source>
</reference>
<keyword evidence="2" id="KW-1185">Reference proteome</keyword>
<accession>A0ABS7KT81</accession>
<name>A0ABS7KT81_CLOSR</name>
<dbReference type="InterPro" id="IPR015046">
    <property type="entry name" value="LciA_Immunity-like"/>
</dbReference>
<evidence type="ECO:0000313" key="1">
    <source>
        <dbReference type="EMBL" id="MBY0754021.1"/>
    </source>
</evidence>
<proteinExistence type="predicted"/>
<protein>
    <submittedName>
        <fullName evidence="1">Bacteriocin immunity protein</fullName>
    </submittedName>
</protein>
<dbReference type="Pfam" id="PF08951">
    <property type="entry name" value="EntA_Immun"/>
    <property type="match status" value="1"/>
</dbReference>
<evidence type="ECO:0000313" key="2">
    <source>
        <dbReference type="Proteomes" id="UP001299068"/>
    </source>
</evidence>
<comment type="caution">
    <text evidence="1">The sequence shown here is derived from an EMBL/GenBank/DDBJ whole genome shotgun (WGS) entry which is preliminary data.</text>
</comment>
<gene>
    <name evidence="1" type="ORF">K5V21_00995</name>
</gene>
<dbReference type="EMBL" id="JAIKTU010000001">
    <property type="protein sequence ID" value="MBY0754021.1"/>
    <property type="molecule type" value="Genomic_DNA"/>
</dbReference>
<dbReference type="CDD" id="cd21059">
    <property type="entry name" value="LciA-like"/>
    <property type="match status" value="1"/>
</dbReference>